<reference evidence="1" key="2">
    <citation type="journal article" date="2015" name="Data Brief">
        <title>Shoot transcriptome of the giant reed, Arundo donax.</title>
        <authorList>
            <person name="Barrero R.A."/>
            <person name="Guerrero F.D."/>
            <person name="Moolhuijzen P."/>
            <person name="Goolsby J.A."/>
            <person name="Tidwell J."/>
            <person name="Bellgard S.E."/>
            <person name="Bellgard M.I."/>
        </authorList>
    </citation>
    <scope>NUCLEOTIDE SEQUENCE</scope>
    <source>
        <tissue evidence="1">Shoot tissue taken approximately 20 cm above the soil surface</tissue>
    </source>
</reference>
<dbReference type="EMBL" id="GBRH01173458">
    <property type="protein sequence ID" value="JAE24438.1"/>
    <property type="molecule type" value="Transcribed_RNA"/>
</dbReference>
<accession>A0A0A9GV36</accession>
<organism evidence="1">
    <name type="scientific">Arundo donax</name>
    <name type="common">Giant reed</name>
    <name type="synonym">Donax arundinaceus</name>
    <dbReference type="NCBI Taxonomy" id="35708"/>
    <lineage>
        <taxon>Eukaryota</taxon>
        <taxon>Viridiplantae</taxon>
        <taxon>Streptophyta</taxon>
        <taxon>Embryophyta</taxon>
        <taxon>Tracheophyta</taxon>
        <taxon>Spermatophyta</taxon>
        <taxon>Magnoliopsida</taxon>
        <taxon>Liliopsida</taxon>
        <taxon>Poales</taxon>
        <taxon>Poaceae</taxon>
        <taxon>PACMAD clade</taxon>
        <taxon>Arundinoideae</taxon>
        <taxon>Arundineae</taxon>
        <taxon>Arundo</taxon>
    </lineage>
</organism>
<protein>
    <submittedName>
        <fullName evidence="1">Uncharacterized protein</fullName>
    </submittedName>
</protein>
<reference evidence="1" key="1">
    <citation type="submission" date="2014-09" db="EMBL/GenBank/DDBJ databases">
        <authorList>
            <person name="Magalhaes I.L.F."/>
            <person name="Oliveira U."/>
            <person name="Santos F.R."/>
            <person name="Vidigal T.H.D.A."/>
            <person name="Brescovit A.D."/>
            <person name="Santos A.J."/>
        </authorList>
    </citation>
    <scope>NUCLEOTIDE SEQUENCE</scope>
    <source>
        <tissue evidence="1">Shoot tissue taken approximately 20 cm above the soil surface</tissue>
    </source>
</reference>
<name>A0A0A9GV36_ARUDO</name>
<evidence type="ECO:0000313" key="1">
    <source>
        <dbReference type="EMBL" id="JAE24438.1"/>
    </source>
</evidence>
<proteinExistence type="predicted"/>
<dbReference type="AlphaFoldDB" id="A0A0A9GV36"/>
<sequence length="22" mass="2572">MLRTDFEPCCKEIQKANKKSDS</sequence>